<feature type="compositionally biased region" description="Low complexity" evidence="1">
    <location>
        <begin position="226"/>
        <end position="236"/>
    </location>
</feature>
<reference evidence="2 3" key="2">
    <citation type="submission" date="2019-01" db="EMBL/GenBank/DDBJ databases">
        <title>The decoding of complex shrimp genome reveals the adaptation for benthos swimmer, frequently molting mechanism and breeding impact on genome.</title>
        <authorList>
            <person name="Sun Y."/>
            <person name="Gao Y."/>
            <person name="Yu Y."/>
        </authorList>
    </citation>
    <scope>NUCLEOTIDE SEQUENCE [LARGE SCALE GENOMIC DNA]</scope>
    <source>
        <tissue evidence="2">Muscle</tissue>
    </source>
</reference>
<feature type="region of interest" description="Disordered" evidence="1">
    <location>
        <begin position="50"/>
        <end position="81"/>
    </location>
</feature>
<feature type="region of interest" description="Disordered" evidence="1">
    <location>
        <begin position="308"/>
        <end position="354"/>
    </location>
</feature>
<feature type="compositionally biased region" description="Pro residues" evidence="1">
    <location>
        <begin position="339"/>
        <end position="354"/>
    </location>
</feature>
<dbReference type="EMBL" id="QCYY01001721">
    <property type="protein sequence ID" value="ROT75867.1"/>
    <property type="molecule type" value="Genomic_DNA"/>
</dbReference>
<reference evidence="2 3" key="1">
    <citation type="submission" date="2018-04" db="EMBL/GenBank/DDBJ databases">
        <authorList>
            <person name="Zhang X."/>
            <person name="Yuan J."/>
            <person name="Li F."/>
            <person name="Xiang J."/>
        </authorList>
    </citation>
    <scope>NUCLEOTIDE SEQUENCE [LARGE SCALE GENOMIC DNA]</scope>
    <source>
        <tissue evidence="2">Muscle</tissue>
    </source>
</reference>
<gene>
    <name evidence="2" type="ORF">C7M84_005577</name>
</gene>
<keyword evidence="3" id="KW-1185">Reference proteome</keyword>
<dbReference type="Proteomes" id="UP000283509">
    <property type="component" value="Unassembled WGS sequence"/>
</dbReference>
<accession>A0A3R7M9R0</accession>
<organism evidence="2 3">
    <name type="scientific">Penaeus vannamei</name>
    <name type="common">Whiteleg shrimp</name>
    <name type="synonym">Litopenaeus vannamei</name>
    <dbReference type="NCBI Taxonomy" id="6689"/>
    <lineage>
        <taxon>Eukaryota</taxon>
        <taxon>Metazoa</taxon>
        <taxon>Ecdysozoa</taxon>
        <taxon>Arthropoda</taxon>
        <taxon>Crustacea</taxon>
        <taxon>Multicrustacea</taxon>
        <taxon>Malacostraca</taxon>
        <taxon>Eumalacostraca</taxon>
        <taxon>Eucarida</taxon>
        <taxon>Decapoda</taxon>
        <taxon>Dendrobranchiata</taxon>
        <taxon>Penaeoidea</taxon>
        <taxon>Penaeidae</taxon>
        <taxon>Penaeus</taxon>
    </lineage>
</organism>
<evidence type="ECO:0000256" key="1">
    <source>
        <dbReference type="SAM" id="MobiDB-lite"/>
    </source>
</evidence>
<evidence type="ECO:0000313" key="2">
    <source>
        <dbReference type="EMBL" id="ROT75867.1"/>
    </source>
</evidence>
<proteinExistence type="predicted"/>
<sequence>MQNRLLLPTLPPSDVQTRTSESCDESRATKKQKRKIALLPFHSVLSALTSPSCSTSRNRGTRLPYPVRGSSSTAPPLPNRSITGPCARLSPPLTLTCDSLQLSLTGCSPPRFQLLRASSSSPAICWHLLPTPSTFSSFSPFSSTLLWTSSTSSTSPAHFHHLTCHSPTTHARTASLLLPVILSSPSLLRFHPFVSSGPPTPLHLSTPRPSTVTVCLTPPPISSLSNLLTASPSSTSSPPPPTIPPPPPHGQGPPPSSSLLHSDARLRHPSKFSFSDAACLRVGPLAVSNSSVRPLSGCAFHALLLPPPPSSSSPPPPRGTTSPSTQLSSTHSPCTPVVPRQPLPPLPSLLAPPPLAPPPPRLLLLQLPPSEDSLLHSEGPSRPVWNPVGTQGLFTSEQTCRANHNCPPTRVLFLNLSLCTHNTKTRA</sequence>
<feature type="region of interest" description="Disordered" evidence="1">
    <location>
        <begin position="226"/>
        <end position="262"/>
    </location>
</feature>
<feature type="region of interest" description="Disordered" evidence="1">
    <location>
        <begin position="1"/>
        <end position="29"/>
    </location>
</feature>
<comment type="caution">
    <text evidence="2">The sequence shown here is derived from an EMBL/GenBank/DDBJ whole genome shotgun (WGS) entry which is preliminary data.</text>
</comment>
<feature type="compositionally biased region" description="Pro residues" evidence="1">
    <location>
        <begin position="308"/>
        <end position="318"/>
    </location>
</feature>
<protein>
    <submittedName>
        <fullName evidence="2">Uncharacterized protein</fullName>
    </submittedName>
</protein>
<evidence type="ECO:0000313" key="3">
    <source>
        <dbReference type="Proteomes" id="UP000283509"/>
    </source>
</evidence>
<name>A0A3R7M9R0_PENVA</name>
<feature type="compositionally biased region" description="Pro residues" evidence="1">
    <location>
        <begin position="237"/>
        <end position="256"/>
    </location>
</feature>
<dbReference type="AlphaFoldDB" id="A0A3R7M9R0"/>